<keyword evidence="1" id="KW-1133">Transmembrane helix</keyword>
<name>A0A0E9WL24_ANGAN</name>
<dbReference type="AlphaFoldDB" id="A0A0E9WL24"/>
<evidence type="ECO:0000313" key="2">
    <source>
        <dbReference type="EMBL" id="JAH90188.1"/>
    </source>
</evidence>
<evidence type="ECO:0000256" key="1">
    <source>
        <dbReference type="SAM" id="Phobius"/>
    </source>
</evidence>
<organism evidence="2">
    <name type="scientific">Anguilla anguilla</name>
    <name type="common">European freshwater eel</name>
    <name type="synonym">Muraena anguilla</name>
    <dbReference type="NCBI Taxonomy" id="7936"/>
    <lineage>
        <taxon>Eukaryota</taxon>
        <taxon>Metazoa</taxon>
        <taxon>Chordata</taxon>
        <taxon>Craniata</taxon>
        <taxon>Vertebrata</taxon>
        <taxon>Euteleostomi</taxon>
        <taxon>Actinopterygii</taxon>
        <taxon>Neopterygii</taxon>
        <taxon>Teleostei</taxon>
        <taxon>Anguilliformes</taxon>
        <taxon>Anguillidae</taxon>
        <taxon>Anguilla</taxon>
    </lineage>
</organism>
<feature type="transmembrane region" description="Helical" evidence="1">
    <location>
        <begin position="33"/>
        <end position="51"/>
    </location>
</feature>
<reference evidence="2" key="2">
    <citation type="journal article" date="2015" name="Fish Shellfish Immunol.">
        <title>Early steps in the European eel (Anguilla anguilla)-Vibrio vulnificus interaction in the gills: Role of the RtxA13 toxin.</title>
        <authorList>
            <person name="Callol A."/>
            <person name="Pajuelo D."/>
            <person name="Ebbesson L."/>
            <person name="Teles M."/>
            <person name="MacKenzie S."/>
            <person name="Amaro C."/>
        </authorList>
    </citation>
    <scope>NUCLEOTIDE SEQUENCE</scope>
</reference>
<dbReference type="EMBL" id="GBXM01018389">
    <property type="protein sequence ID" value="JAH90188.1"/>
    <property type="molecule type" value="Transcribed_RNA"/>
</dbReference>
<protein>
    <submittedName>
        <fullName evidence="2">Uncharacterized protein</fullName>
    </submittedName>
</protein>
<sequence length="59" mass="6813">MVSVIGAFCIQPIQMALISWVLHCWHDHRGDRVLGMISLTCILHYMALYLLNININVKF</sequence>
<accession>A0A0E9WL24</accession>
<reference evidence="2" key="1">
    <citation type="submission" date="2014-11" db="EMBL/GenBank/DDBJ databases">
        <authorList>
            <person name="Amaro Gonzalez C."/>
        </authorList>
    </citation>
    <scope>NUCLEOTIDE SEQUENCE</scope>
</reference>
<keyword evidence="1" id="KW-0812">Transmembrane</keyword>
<keyword evidence="1" id="KW-0472">Membrane</keyword>
<proteinExistence type="predicted"/>